<evidence type="ECO:0000313" key="2">
    <source>
        <dbReference type="EMBL" id="VVC32629.1"/>
    </source>
</evidence>
<name>A0A5E4MK67_9HEMI</name>
<evidence type="ECO:0000256" key="1">
    <source>
        <dbReference type="SAM" id="MobiDB-lite"/>
    </source>
</evidence>
<feature type="region of interest" description="Disordered" evidence="1">
    <location>
        <begin position="111"/>
        <end position="203"/>
    </location>
</feature>
<protein>
    <submittedName>
        <fullName evidence="2">Uncharacterized protein</fullName>
    </submittedName>
</protein>
<sequence>MPIGMFVRYRVSLLSHRKRCLRLRPFFTTSNAFLVLNGSRQFAFLLNTLNAAGRPAARPFARVPPAAPLLPVVYVPYSTVFPTPPAKGVSYRYVPQRTRRLTPPVRVRCNRPRRARHGARTAGHETRGRAKRSPWSCAEAVRLEARGPSSRPPAPRTSVVVRRKLPDRHPSDNPAPLVCRKSTRSARQNLPGTQPPTSDPTTR</sequence>
<feature type="compositionally biased region" description="Pro residues" evidence="1">
    <location>
        <begin position="193"/>
        <end position="203"/>
    </location>
</feature>
<evidence type="ECO:0000313" key="3">
    <source>
        <dbReference type="Proteomes" id="UP000325440"/>
    </source>
</evidence>
<dbReference type="EMBL" id="CABPRJ010000957">
    <property type="protein sequence ID" value="VVC32629.1"/>
    <property type="molecule type" value="Genomic_DNA"/>
</dbReference>
<organism evidence="2 3">
    <name type="scientific">Cinara cedri</name>
    <dbReference type="NCBI Taxonomy" id="506608"/>
    <lineage>
        <taxon>Eukaryota</taxon>
        <taxon>Metazoa</taxon>
        <taxon>Ecdysozoa</taxon>
        <taxon>Arthropoda</taxon>
        <taxon>Hexapoda</taxon>
        <taxon>Insecta</taxon>
        <taxon>Pterygota</taxon>
        <taxon>Neoptera</taxon>
        <taxon>Paraneoptera</taxon>
        <taxon>Hemiptera</taxon>
        <taxon>Sternorrhyncha</taxon>
        <taxon>Aphidomorpha</taxon>
        <taxon>Aphidoidea</taxon>
        <taxon>Aphididae</taxon>
        <taxon>Lachninae</taxon>
        <taxon>Cinara</taxon>
    </lineage>
</organism>
<dbReference type="Proteomes" id="UP000325440">
    <property type="component" value="Unassembled WGS sequence"/>
</dbReference>
<reference evidence="2 3" key="1">
    <citation type="submission" date="2019-08" db="EMBL/GenBank/DDBJ databases">
        <authorList>
            <person name="Alioto T."/>
            <person name="Alioto T."/>
            <person name="Gomez Garrido J."/>
        </authorList>
    </citation>
    <scope>NUCLEOTIDE SEQUENCE [LARGE SCALE GENOMIC DNA]</scope>
</reference>
<dbReference type="AlphaFoldDB" id="A0A5E4MK67"/>
<proteinExistence type="predicted"/>
<accession>A0A5E4MK67</accession>
<keyword evidence="3" id="KW-1185">Reference proteome</keyword>
<gene>
    <name evidence="2" type="ORF">CINCED_3A013077</name>
</gene>